<name>A0A3M3WVD9_PSEMA</name>
<evidence type="ECO:0000256" key="5">
    <source>
        <dbReference type="ARBA" id="ARBA00022692"/>
    </source>
</evidence>
<proteinExistence type="inferred from homology"/>
<dbReference type="EMBL" id="RBQF01000022">
    <property type="protein sequence ID" value="RMP14807.1"/>
    <property type="molecule type" value="Genomic_DNA"/>
</dbReference>
<comment type="similarity">
    <text evidence="8 9">Belongs to the TRAP transporter small permease family.</text>
</comment>
<feature type="domain" description="Tripartite ATP-independent periplasmic transporters DctQ component" evidence="10">
    <location>
        <begin position="74"/>
        <end position="191"/>
    </location>
</feature>
<dbReference type="GO" id="GO:0022857">
    <property type="term" value="F:transmembrane transporter activity"/>
    <property type="evidence" value="ECO:0007669"/>
    <property type="project" value="UniProtKB-UniRule"/>
</dbReference>
<dbReference type="AlphaFoldDB" id="A0A3M3WVD9"/>
<comment type="subunit">
    <text evidence="9">The complex comprises the extracytoplasmic solute receptor protein and the two transmembrane proteins.</text>
</comment>
<dbReference type="InterPro" id="IPR055348">
    <property type="entry name" value="DctQ"/>
</dbReference>
<organism evidence="11 12">
    <name type="scientific">Pseudomonas marginalis pv. marginalis</name>
    <dbReference type="NCBI Taxonomy" id="97473"/>
    <lineage>
        <taxon>Bacteria</taxon>
        <taxon>Pseudomonadati</taxon>
        <taxon>Pseudomonadota</taxon>
        <taxon>Gammaproteobacteria</taxon>
        <taxon>Pseudomonadales</taxon>
        <taxon>Pseudomonadaceae</taxon>
        <taxon>Pseudomonas</taxon>
    </lineage>
</organism>
<dbReference type="GO" id="GO:0015740">
    <property type="term" value="P:C4-dicarboxylate transport"/>
    <property type="evidence" value="ECO:0007669"/>
    <property type="project" value="TreeGrafter"/>
</dbReference>
<gene>
    <name evidence="11" type="ORF">ALQ29_00299</name>
</gene>
<evidence type="ECO:0000256" key="9">
    <source>
        <dbReference type="RuleBase" id="RU369079"/>
    </source>
</evidence>
<evidence type="ECO:0000259" key="10">
    <source>
        <dbReference type="Pfam" id="PF04290"/>
    </source>
</evidence>
<dbReference type="Proteomes" id="UP000276587">
    <property type="component" value="Unassembled WGS sequence"/>
</dbReference>
<comment type="caution">
    <text evidence="11">The sequence shown here is derived from an EMBL/GenBank/DDBJ whole genome shotgun (WGS) entry which is preliminary data.</text>
</comment>
<evidence type="ECO:0000313" key="12">
    <source>
        <dbReference type="Proteomes" id="UP000276587"/>
    </source>
</evidence>
<evidence type="ECO:0000256" key="4">
    <source>
        <dbReference type="ARBA" id="ARBA00022519"/>
    </source>
</evidence>
<sequence>MLSRGFAMQTLRRVWEHLEEGFIAFLLAAMTLVTFVYVMLNNIYTLFFALSDKWAWSSQFFGALGDHTMTWAQDMTWSVALTKAMFGWLIFFGISYGVRTAGHLGVDALVKLTKRPVQRVLGMLACLCCLAYAGLFMVASYKWVSAVMGAHIGAEDLDQYGIDVGDIVVIVPIGFAMVFIRYLEIFYRIFTHRQVGLGLADEAGEASKLAGSHEERH</sequence>
<evidence type="ECO:0000256" key="3">
    <source>
        <dbReference type="ARBA" id="ARBA00022475"/>
    </source>
</evidence>
<reference evidence="11 12" key="1">
    <citation type="submission" date="2018-08" db="EMBL/GenBank/DDBJ databases">
        <title>Recombination of ecologically and evolutionarily significant loci maintains genetic cohesion in the Pseudomonas syringae species complex.</title>
        <authorList>
            <person name="Dillon M."/>
            <person name="Thakur S."/>
            <person name="Almeida R.N.D."/>
            <person name="Weir B.S."/>
            <person name="Guttman D.S."/>
        </authorList>
    </citation>
    <scope>NUCLEOTIDE SEQUENCE [LARGE SCALE GENOMIC DNA]</scope>
    <source>
        <strain evidence="11 12">ICMP 3555</strain>
    </source>
</reference>
<keyword evidence="6 9" id="KW-1133">Transmembrane helix</keyword>
<keyword evidence="5 9" id="KW-0812">Transmembrane</keyword>
<protein>
    <recommendedName>
        <fullName evidence="9">TRAP transporter small permease protein</fullName>
    </recommendedName>
</protein>
<evidence type="ECO:0000256" key="7">
    <source>
        <dbReference type="ARBA" id="ARBA00023136"/>
    </source>
</evidence>
<feature type="transmembrane region" description="Helical" evidence="9">
    <location>
        <begin position="77"/>
        <end position="99"/>
    </location>
</feature>
<dbReference type="Pfam" id="PF04290">
    <property type="entry name" value="DctQ"/>
    <property type="match status" value="1"/>
</dbReference>
<feature type="transmembrane region" description="Helical" evidence="9">
    <location>
        <begin position="21"/>
        <end position="40"/>
    </location>
</feature>
<keyword evidence="7 9" id="KW-0472">Membrane</keyword>
<keyword evidence="3" id="KW-1003">Cell membrane</keyword>
<comment type="subcellular location">
    <subcellularLocation>
        <location evidence="1 9">Cell inner membrane</location>
        <topology evidence="1 9">Multi-pass membrane protein</topology>
    </subcellularLocation>
</comment>
<comment type="function">
    <text evidence="9">Part of the tripartite ATP-independent periplasmic (TRAP) transport system.</text>
</comment>
<evidence type="ECO:0000256" key="8">
    <source>
        <dbReference type="ARBA" id="ARBA00038436"/>
    </source>
</evidence>
<keyword evidence="2 9" id="KW-0813">Transport</keyword>
<evidence type="ECO:0000313" key="11">
    <source>
        <dbReference type="EMBL" id="RMP14807.1"/>
    </source>
</evidence>
<accession>A0A3M3WVD9</accession>
<evidence type="ECO:0000256" key="2">
    <source>
        <dbReference type="ARBA" id="ARBA00022448"/>
    </source>
</evidence>
<keyword evidence="4 9" id="KW-0997">Cell inner membrane</keyword>
<feature type="transmembrane region" description="Helical" evidence="9">
    <location>
        <begin position="120"/>
        <end position="144"/>
    </location>
</feature>
<feature type="transmembrane region" description="Helical" evidence="9">
    <location>
        <begin position="164"/>
        <end position="183"/>
    </location>
</feature>
<dbReference type="InterPro" id="IPR007387">
    <property type="entry name" value="TRAP_DctQ"/>
</dbReference>
<dbReference type="PANTHER" id="PTHR35011:SF2">
    <property type="entry name" value="2,3-DIKETO-L-GULONATE TRAP TRANSPORTER SMALL PERMEASE PROTEIN YIAM"/>
    <property type="match status" value="1"/>
</dbReference>
<dbReference type="GO" id="GO:0005886">
    <property type="term" value="C:plasma membrane"/>
    <property type="evidence" value="ECO:0007669"/>
    <property type="project" value="UniProtKB-SubCell"/>
</dbReference>
<dbReference type="PANTHER" id="PTHR35011">
    <property type="entry name" value="2,3-DIKETO-L-GULONATE TRAP TRANSPORTER SMALL PERMEASE PROTEIN YIAM"/>
    <property type="match status" value="1"/>
</dbReference>
<evidence type="ECO:0000256" key="6">
    <source>
        <dbReference type="ARBA" id="ARBA00022989"/>
    </source>
</evidence>
<evidence type="ECO:0000256" key="1">
    <source>
        <dbReference type="ARBA" id="ARBA00004429"/>
    </source>
</evidence>
<keyword evidence="12" id="KW-1185">Reference proteome</keyword>